<feature type="chain" id="PRO_5045855355" evidence="1">
    <location>
        <begin position="35"/>
        <end position="170"/>
    </location>
</feature>
<dbReference type="InterPro" id="IPR003646">
    <property type="entry name" value="SH3-like_bac-type"/>
</dbReference>
<name>A0ABX6NFG7_9BACT</name>
<dbReference type="Pfam" id="PF08239">
    <property type="entry name" value="SH3_3"/>
    <property type="match status" value="1"/>
</dbReference>
<reference evidence="3 4" key="1">
    <citation type="submission" date="2019-04" db="EMBL/GenBank/DDBJ databases">
        <title>Isolation and culture of sulfate reducing bacteria from the cold seep of the South China Sea.</title>
        <authorList>
            <person name="Sun C."/>
            <person name="Liu R."/>
        </authorList>
    </citation>
    <scope>NUCLEOTIDE SEQUENCE [LARGE SCALE GENOMIC DNA]</scope>
    <source>
        <strain evidence="3 4">CS1</strain>
    </source>
</reference>
<sequence length="170" mass="17923">MHRESPSRRLPMRRFRTCLIGAILLLCVAAAAVASQPLSVQVHEAALHKDPTFLGPVVTTAPYGSTVTLVERHGDWLLVEFGGERGWVHASAVADHAPALRSGGAAAAGVSGQELALAGKGFNPAVEASFRASHGGGYLWVERAESMRYSPEELAAFLEEGGLNVEGGRP</sequence>
<feature type="signal peptide" evidence="1">
    <location>
        <begin position="1"/>
        <end position="34"/>
    </location>
</feature>
<dbReference type="Proteomes" id="UP000503251">
    <property type="component" value="Chromosome"/>
</dbReference>
<keyword evidence="1" id="KW-0732">Signal</keyword>
<gene>
    <name evidence="3" type="ORF">E8L03_08085</name>
</gene>
<organism evidence="3 4">
    <name type="scientific">Oceanidesulfovibrio marinus</name>
    <dbReference type="NCBI Taxonomy" id="370038"/>
    <lineage>
        <taxon>Bacteria</taxon>
        <taxon>Pseudomonadati</taxon>
        <taxon>Thermodesulfobacteriota</taxon>
        <taxon>Desulfovibrionia</taxon>
        <taxon>Desulfovibrionales</taxon>
        <taxon>Desulfovibrionaceae</taxon>
        <taxon>Oceanidesulfovibrio</taxon>
    </lineage>
</organism>
<evidence type="ECO:0000259" key="2">
    <source>
        <dbReference type="Pfam" id="PF08239"/>
    </source>
</evidence>
<feature type="domain" description="SH3b" evidence="2">
    <location>
        <begin position="46"/>
        <end position="93"/>
    </location>
</feature>
<dbReference type="EMBL" id="CP039543">
    <property type="protein sequence ID" value="QJT08889.1"/>
    <property type="molecule type" value="Genomic_DNA"/>
</dbReference>
<accession>A0ABX6NFG7</accession>
<proteinExistence type="predicted"/>
<evidence type="ECO:0000313" key="4">
    <source>
        <dbReference type="Proteomes" id="UP000503251"/>
    </source>
</evidence>
<keyword evidence="4" id="KW-1185">Reference proteome</keyword>
<evidence type="ECO:0000313" key="3">
    <source>
        <dbReference type="EMBL" id="QJT08889.1"/>
    </source>
</evidence>
<dbReference type="Gene3D" id="2.30.30.40">
    <property type="entry name" value="SH3 Domains"/>
    <property type="match status" value="1"/>
</dbReference>
<protein>
    <submittedName>
        <fullName evidence="3">SH3 domain-containing protein</fullName>
    </submittedName>
</protein>
<evidence type="ECO:0000256" key="1">
    <source>
        <dbReference type="SAM" id="SignalP"/>
    </source>
</evidence>